<keyword evidence="3 6" id="KW-0378">Hydrolase</keyword>
<keyword evidence="9" id="KW-1185">Reference proteome</keyword>
<comment type="caution">
    <text evidence="8">The sequence shown here is derived from an EMBL/GenBank/DDBJ whole genome shotgun (WGS) entry which is preliminary data.</text>
</comment>
<comment type="cofactor">
    <cofactor evidence="6">
        <name>Zn(2+)</name>
        <dbReference type="ChEBI" id="CHEBI:29105"/>
    </cofactor>
    <text evidence="6">Binds 1 zinc ion per subunit.</text>
</comment>
<dbReference type="GO" id="GO:0046872">
    <property type="term" value="F:metal ion binding"/>
    <property type="evidence" value="ECO:0007669"/>
    <property type="project" value="UniProtKB-KW"/>
</dbReference>
<evidence type="ECO:0000256" key="2">
    <source>
        <dbReference type="ARBA" id="ARBA00022723"/>
    </source>
</evidence>
<sequence>MKKPLLQLFLSILVIAGIWYGLSRIDFLGETTTESIGRETEKKLGELLLKQLELQHPRSANDSLLSVIENIHRELCDSNGVDPESIDIHLFDSSVINAAVIPGRNIIIFTGLLDYTENADEFAGVLAHELAHITENHVMERLQREFGITLLMTLSGMDAGTEIISNVLRILTTTAYSRQHEREADEKAFEYMVETGWDPAHLANFLLRISTKTRDGVTAPQWIQTHPDPRDRAAAIIEKSNKLSLDEDAFRPVSDSDWQSLVSQ</sequence>
<dbReference type="CDD" id="cd07332">
    <property type="entry name" value="M48C_Oma1_like"/>
    <property type="match status" value="1"/>
</dbReference>
<dbReference type="GO" id="GO:0051603">
    <property type="term" value="P:proteolysis involved in protein catabolic process"/>
    <property type="evidence" value="ECO:0007669"/>
    <property type="project" value="TreeGrafter"/>
</dbReference>
<dbReference type="InterPro" id="IPR001915">
    <property type="entry name" value="Peptidase_M48"/>
</dbReference>
<gene>
    <name evidence="8" type="ORF">NATSA_01570</name>
</gene>
<dbReference type="RefSeq" id="WP_210509739.1">
    <property type="nucleotide sequence ID" value="NZ_JAFIDN010000001.1"/>
</dbReference>
<evidence type="ECO:0000259" key="7">
    <source>
        <dbReference type="Pfam" id="PF01435"/>
    </source>
</evidence>
<feature type="domain" description="Peptidase M48" evidence="7">
    <location>
        <begin position="68"/>
        <end position="236"/>
    </location>
</feature>
<dbReference type="AlphaFoldDB" id="A0A8J7RJJ6"/>
<evidence type="ECO:0000256" key="6">
    <source>
        <dbReference type="RuleBase" id="RU003983"/>
    </source>
</evidence>
<dbReference type="PANTHER" id="PTHR22726">
    <property type="entry name" value="METALLOENDOPEPTIDASE OMA1"/>
    <property type="match status" value="1"/>
</dbReference>
<dbReference type="Gene3D" id="3.30.2010.10">
    <property type="entry name" value="Metalloproteases ('zincins'), catalytic domain"/>
    <property type="match status" value="1"/>
</dbReference>
<protein>
    <submittedName>
        <fullName evidence="8">M48 family metallopeptidase</fullName>
    </submittedName>
</protein>
<proteinExistence type="inferred from homology"/>
<evidence type="ECO:0000256" key="1">
    <source>
        <dbReference type="ARBA" id="ARBA00022670"/>
    </source>
</evidence>
<evidence type="ECO:0000313" key="9">
    <source>
        <dbReference type="Proteomes" id="UP000673975"/>
    </source>
</evidence>
<reference evidence="8" key="1">
    <citation type="submission" date="2021-02" db="EMBL/GenBank/DDBJ databases">
        <title>Natronogracilivirga saccharolytica gen. nov. sp. nov. a new anaerobic, haloalkiliphilic carbohydrate-fermenting bacterium from soda lake and proposing of Cyclonatronumiaceae fam. nov. in the phylum Balneolaeota.</title>
        <authorList>
            <person name="Zhilina T.N."/>
            <person name="Sorokin D.Y."/>
            <person name="Zavarzina D.G."/>
            <person name="Toshchakov S.V."/>
            <person name="Kublanov I.V."/>
        </authorList>
    </citation>
    <scope>NUCLEOTIDE SEQUENCE</scope>
    <source>
        <strain evidence="8">Z-1702</strain>
    </source>
</reference>
<comment type="similarity">
    <text evidence="6">Belongs to the peptidase M48 family.</text>
</comment>
<dbReference type="Proteomes" id="UP000673975">
    <property type="component" value="Unassembled WGS sequence"/>
</dbReference>
<dbReference type="PANTHER" id="PTHR22726:SF1">
    <property type="entry name" value="METALLOENDOPEPTIDASE OMA1, MITOCHONDRIAL"/>
    <property type="match status" value="1"/>
</dbReference>
<evidence type="ECO:0000256" key="4">
    <source>
        <dbReference type="ARBA" id="ARBA00022833"/>
    </source>
</evidence>
<dbReference type="EMBL" id="JAFIDN010000001">
    <property type="protein sequence ID" value="MBP3191343.1"/>
    <property type="molecule type" value="Genomic_DNA"/>
</dbReference>
<dbReference type="GO" id="GO:0004222">
    <property type="term" value="F:metalloendopeptidase activity"/>
    <property type="evidence" value="ECO:0007669"/>
    <property type="project" value="InterPro"/>
</dbReference>
<dbReference type="GO" id="GO:0016020">
    <property type="term" value="C:membrane"/>
    <property type="evidence" value="ECO:0007669"/>
    <property type="project" value="TreeGrafter"/>
</dbReference>
<dbReference type="Pfam" id="PF01435">
    <property type="entry name" value="Peptidase_M48"/>
    <property type="match status" value="1"/>
</dbReference>
<evidence type="ECO:0000256" key="3">
    <source>
        <dbReference type="ARBA" id="ARBA00022801"/>
    </source>
</evidence>
<keyword evidence="5 6" id="KW-0482">Metalloprotease</keyword>
<name>A0A8J7RJJ6_9BACT</name>
<keyword evidence="2" id="KW-0479">Metal-binding</keyword>
<organism evidence="8 9">
    <name type="scientific">Natronogracilivirga saccharolytica</name>
    <dbReference type="NCBI Taxonomy" id="2812953"/>
    <lineage>
        <taxon>Bacteria</taxon>
        <taxon>Pseudomonadati</taxon>
        <taxon>Balneolota</taxon>
        <taxon>Balneolia</taxon>
        <taxon>Balneolales</taxon>
        <taxon>Cyclonatronaceae</taxon>
        <taxon>Natronogracilivirga</taxon>
    </lineage>
</organism>
<evidence type="ECO:0000313" key="8">
    <source>
        <dbReference type="EMBL" id="MBP3191343.1"/>
    </source>
</evidence>
<dbReference type="InterPro" id="IPR051156">
    <property type="entry name" value="Mito/Outer_Membr_Metalloprot"/>
</dbReference>
<evidence type="ECO:0000256" key="5">
    <source>
        <dbReference type="ARBA" id="ARBA00023049"/>
    </source>
</evidence>
<keyword evidence="1 6" id="KW-0645">Protease</keyword>
<accession>A0A8J7RJJ6</accession>
<keyword evidence="4 6" id="KW-0862">Zinc</keyword>